<feature type="domain" description="PAC" evidence="11">
    <location>
        <begin position="208"/>
        <end position="260"/>
    </location>
</feature>
<dbReference type="PROSITE" id="PS50113">
    <property type="entry name" value="PAC"/>
    <property type="match status" value="4"/>
</dbReference>
<dbReference type="InterPro" id="IPR005467">
    <property type="entry name" value="His_kinase_dom"/>
</dbReference>
<evidence type="ECO:0000259" key="8">
    <source>
        <dbReference type="PROSITE" id="PS50046"/>
    </source>
</evidence>
<feature type="domain" description="PAS" evidence="10">
    <location>
        <begin position="465"/>
        <end position="517"/>
    </location>
</feature>
<gene>
    <name evidence="12" type="ORF">I4641_06915</name>
</gene>
<dbReference type="InterPro" id="IPR052162">
    <property type="entry name" value="Sensor_kinase/Photoreceptor"/>
</dbReference>
<dbReference type="PANTHER" id="PTHR43304">
    <property type="entry name" value="PHYTOCHROME-LIKE PROTEIN CPH1"/>
    <property type="match status" value="1"/>
</dbReference>
<accession>A0A964BQM5</accession>
<dbReference type="PROSITE" id="PS50112">
    <property type="entry name" value="PAS"/>
    <property type="match status" value="4"/>
</dbReference>
<evidence type="ECO:0000313" key="13">
    <source>
        <dbReference type="Proteomes" id="UP000729733"/>
    </source>
</evidence>
<dbReference type="PROSITE" id="PS50109">
    <property type="entry name" value="HIS_KIN"/>
    <property type="match status" value="1"/>
</dbReference>
<feature type="domain" description="PAC" evidence="11">
    <location>
        <begin position="544"/>
        <end position="594"/>
    </location>
</feature>
<feature type="domain" description="Phytochrome chromophore attachment site" evidence="8">
    <location>
        <begin position="280"/>
        <end position="416"/>
    </location>
</feature>
<feature type="domain" description="PAS" evidence="10">
    <location>
        <begin position="723"/>
        <end position="793"/>
    </location>
</feature>
<keyword evidence="7" id="KW-0902">Two-component regulatory system</keyword>
<dbReference type="Proteomes" id="UP000729733">
    <property type="component" value="Unassembled WGS sequence"/>
</dbReference>
<dbReference type="Gene3D" id="2.10.70.100">
    <property type="match status" value="1"/>
</dbReference>
<dbReference type="InterPro" id="IPR035965">
    <property type="entry name" value="PAS-like_dom_sf"/>
</dbReference>
<dbReference type="Gene3D" id="3.30.565.10">
    <property type="entry name" value="Histidine kinase-like ATPase, C-terminal domain"/>
    <property type="match status" value="1"/>
</dbReference>
<dbReference type="InterPro" id="IPR000700">
    <property type="entry name" value="PAS-assoc_C"/>
</dbReference>
<dbReference type="SMART" id="SM00065">
    <property type="entry name" value="GAF"/>
    <property type="match status" value="1"/>
</dbReference>
<dbReference type="EMBL" id="JADWDC010000011">
    <property type="protein sequence ID" value="MCC0176708.1"/>
    <property type="molecule type" value="Genomic_DNA"/>
</dbReference>
<dbReference type="InterPro" id="IPR013656">
    <property type="entry name" value="PAS_4"/>
</dbReference>
<dbReference type="SMART" id="SM00091">
    <property type="entry name" value="PAS"/>
    <property type="match status" value="5"/>
</dbReference>
<dbReference type="SUPFAM" id="SSF55785">
    <property type="entry name" value="PYP-like sensor domain (PAS domain)"/>
    <property type="match status" value="5"/>
</dbReference>
<dbReference type="SUPFAM" id="SSF47384">
    <property type="entry name" value="Homodimeric domain of signal transducing histidine kinase"/>
    <property type="match status" value="1"/>
</dbReference>
<feature type="domain" description="PAC" evidence="11">
    <location>
        <begin position="670"/>
        <end position="722"/>
    </location>
</feature>
<evidence type="ECO:0000259" key="10">
    <source>
        <dbReference type="PROSITE" id="PS50112"/>
    </source>
</evidence>
<dbReference type="NCBIfam" id="TIGR00229">
    <property type="entry name" value="sensory_box"/>
    <property type="match status" value="4"/>
</dbReference>
<proteinExistence type="inferred from homology"/>
<comment type="catalytic activity">
    <reaction evidence="1">
        <text>ATP + protein L-histidine = ADP + protein N-phospho-L-histidine.</text>
        <dbReference type="EC" id="2.7.13.3"/>
    </reaction>
</comment>
<evidence type="ECO:0000256" key="3">
    <source>
        <dbReference type="ARBA" id="ARBA00012438"/>
    </source>
</evidence>
<dbReference type="InterPro" id="IPR003661">
    <property type="entry name" value="HisK_dim/P_dom"/>
</dbReference>
<evidence type="ECO:0000256" key="6">
    <source>
        <dbReference type="ARBA" id="ARBA00022777"/>
    </source>
</evidence>
<evidence type="ECO:0000256" key="4">
    <source>
        <dbReference type="ARBA" id="ARBA00022553"/>
    </source>
</evidence>
<dbReference type="InterPro" id="IPR004358">
    <property type="entry name" value="Sig_transdc_His_kin-like_C"/>
</dbReference>
<dbReference type="InterPro" id="IPR013655">
    <property type="entry name" value="PAS_fold_3"/>
</dbReference>
<protein>
    <recommendedName>
        <fullName evidence="3">histidine kinase</fullName>
        <ecNumber evidence="3">2.7.13.3</ecNumber>
    </recommendedName>
</protein>
<dbReference type="Pfam" id="PF08448">
    <property type="entry name" value="PAS_4"/>
    <property type="match status" value="2"/>
</dbReference>
<evidence type="ECO:0000256" key="5">
    <source>
        <dbReference type="ARBA" id="ARBA00022679"/>
    </source>
</evidence>
<feature type="domain" description="PAS" evidence="10">
    <location>
        <begin position="134"/>
        <end position="205"/>
    </location>
</feature>
<dbReference type="PROSITE" id="PS50046">
    <property type="entry name" value="PHYTOCHROME_2"/>
    <property type="match status" value="1"/>
</dbReference>
<dbReference type="InterPro" id="IPR036890">
    <property type="entry name" value="HATPase_C_sf"/>
</dbReference>
<evidence type="ECO:0000313" key="12">
    <source>
        <dbReference type="EMBL" id="MCC0176708.1"/>
    </source>
</evidence>
<evidence type="ECO:0000256" key="7">
    <source>
        <dbReference type="ARBA" id="ARBA00023012"/>
    </source>
</evidence>
<dbReference type="Pfam" id="PF00989">
    <property type="entry name" value="PAS"/>
    <property type="match status" value="1"/>
</dbReference>
<dbReference type="SMART" id="SM00086">
    <property type="entry name" value="PAC"/>
    <property type="match status" value="5"/>
</dbReference>
<dbReference type="InterPro" id="IPR013767">
    <property type="entry name" value="PAS_fold"/>
</dbReference>
<dbReference type="Gene3D" id="1.10.287.130">
    <property type="match status" value="1"/>
</dbReference>
<dbReference type="InterPro" id="IPR003018">
    <property type="entry name" value="GAF"/>
</dbReference>
<dbReference type="GO" id="GO:0000155">
    <property type="term" value="F:phosphorelay sensor kinase activity"/>
    <property type="evidence" value="ECO:0007669"/>
    <property type="project" value="InterPro"/>
</dbReference>
<dbReference type="InterPro" id="IPR016132">
    <property type="entry name" value="Phyto_chromo_attachment"/>
</dbReference>
<dbReference type="Pfam" id="PF02518">
    <property type="entry name" value="HATPase_c"/>
    <property type="match status" value="1"/>
</dbReference>
<dbReference type="CDD" id="cd00130">
    <property type="entry name" value="PAS"/>
    <property type="match status" value="5"/>
</dbReference>
<dbReference type="SMART" id="SM00388">
    <property type="entry name" value="HisKA"/>
    <property type="match status" value="1"/>
</dbReference>
<dbReference type="PRINTS" id="PR00344">
    <property type="entry name" value="BCTRLSENSOR"/>
</dbReference>
<dbReference type="Gene3D" id="3.30.450.40">
    <property type="match status" value="1"/>
</dbReference>
<dbReference type="Pfam" id="PF08447">
    <property type="entry name" value="PAS_3"/>
    <property type="match status" value="2"/>
</dbReference>
<keyword evidence="5" id="KW-0808">Transferase</keyword>
<dbReference type="GO" id="GO:0006355">
    <property type="term" value="P:regulation of DNA-templated transcription"/>
    <property type="evidence" value="ECO:0007669"/>
    <property type="project" value="InterPro"/>
</dbReference>
<dbReference type="Gene3D" id="3.30.450.20">
    <property type="entry name" value="PAS domain"/>
    <property type="match status" value="5"/>
</dbReference>
<dbReference type="EC" id="2.7.13.3" evidence="3"/>
<dbReference type="FunFam" id="3.30.565.10:FF:000006">
    <property type="entry name" value="Sensor histidine kinase WalK"/>
    <property type="match status" value="1"/>
</dbReference>
<dbReference type="CDD" id="cd00082">
    <property type="entry name" value="HisKA"/>
    <property type="match status" value="1"/>
</dbReference>
<comment type="similarity">
    <text evidence="2">In the N-terminal section; belongs to the phytochrome family.</text>
</comment>
<sequence>MGNISQEETERFFNLTNNIQCIAGLDGYFKRVNPAFTRILDFSAEELLAEPFINFVHPEDRAATVAEVNKLTQGKTTFSFENRYRTKNDEYRWLLWTAEADLDEGLIYAAGQDISEQQAALRERKQAKIQLQQERDFSEAVINTVGALVAVLDRQGAIVSFNHTCERVTGYSFTEVMGKKVWEFLIPTVEKAVVKAVFEKSLTGQFHNQYENYWLAKDGSKHLIAWSNTALLDREGKIEFIIATGIDVTEQRRVWNKLEFQYRQTKLLTEITDKIRISIAINDILQTTVTEVQQLLACDRVLIVEINSHNTVIPISEAILPDLTPMLGYQIADPLLTGEHLARYHQGKVLAIDNLANASINPDIKQLLQQFQVRAKLVVPILAQGELKGLLIAHQCHSPRQWQDNEIKLLNQIGDRLGVALSQAQLFDYTEKLVLERTKELTSINALLESEITERKQTERDLIENQSKLAGILDNAGEAIITINEQQQIQLFNRSAEKVFGYQAEEIIGQPLDILLPTIFRQVHRNHVNQFGKAQEQSRTMAERNSNVLGRRKDGREFPAEASVAKQQTRSGMLFTVMLKDISDRQQTQEKLETSKALLAKAEKIAKIGSWEYDHEINERRWSEQLFNILGFDSSQPIPSCQEILALVHPDDLRLVKNTLRAGHGQGEPWEIAYRLLYPNGKLKYLESRGEPTLDSEGKILRVLETIMDVSDRIQAEKSLHRSEEQLKLITDALPVLIAYIDDQQCYRYTNRTYETWYGKPRSSLTGIHVKELVGPENYQKMLPYIETALAGKNVTFESQPVAENGSSYWMSATYIPDIGVDGQVKGFFSMVDDITDRKTVDRMKSEFISIASHEMRTPLTSIHGVVKLLCAGRLGELTKQGKVLADMALRNSDRLTNLVSDILDLERMESGRDEINKTTCDSANLIQQAIDTVSSMAKEQEITLKTNSDSIEFQGDCDRLTQTLTNLLSNAIKFSSSDSTVMVSSQLQGDNILFSVRDKGRGIPTDKLETIFERFQQVDASDARKKGGTGLGLAICRHIVEQHEGKIWVESVYGEGSTFCFSLPIF</sequence>
<organism evidence="12 13">
    <name type="scientific">Waterburya agarophytonicola KI4</name>
    <dbReference type="NCBI Taxonomy" id="2874699"/>
    <lineage>
        <taxon>Bacteria</taxon>
        <taxon>Bacillati</taxon>
        <taxon>Cyanobacteriota</taxon>
        <taxon>Cyanophyceae</taxon>
        <taxon>Pleurocapsales</taxon>
        <taxon>Hyellaceae</taxon>
        <taxon>Waterburya</taxon>
        <taxon>Waterburya agarophytonicola</taxon>
    </lineage>
</organism>
<dbReference type="InterPro" id="IPR001610">
    <property type="entry name" value="PAC"/>
</dbReference>
<name>A0A964BQM5_9CYAN</name>
<dbReference type="InterPro" id="IPR029016">
    <property type="entry name" value="GAF-like_dom_sf"/>
</dbReference>
<dbReference type="RefSeq" id="WP_229639744.1">
    <property type="nucleotide sequence ID" value="NZ_JADWDC010000011.1"/>
</dbReference>
<keyword evidence="6" id="KW-0418">Kinase</keyword>
<keyword evidence="4" id="KW-0597">Phosphoprotein</keyword>
<dbReference type="Pfam" id="PF01590">
    <property type="entry name" value="GAF"/>
    <property type="match status" value="1"/>
</dbReference>
<evidence type="ECO:0000256" key="1">
    <source>
        <dbReference type="ARBA" id="ARBA00000085"/>
    </source>
</evidence>
<feature type="domain" description="PAC" evidence="11">
    <location>
        <begin position="795"/>
        <end position="847"/>
    </location>
</feature>
<dbReference type="InterPro" id="IPR000014">
    <property type="entry name" value="PAS"/>
</dbReference>
<dbReference type="InterPro" id="IPR003594">
    <property type="entry name" value="HATPase_dom"/>
</dbReference>
<evidence type="ECO:0000256" key="2">
    <source>
        <dbReference type="ARBA" id="ARBA00006402"/>
    </source>
</evidence>
<evidence type="ECO:0000259" key="9">
    <source>
        <dbReference type="PROSITE" id="PS50109"/>
    </source>
</evidence>
<dbReference type="InterPro" id="IPR036097">
    <property type="entry name" value="HisK_dim/P_sf"/>
</dbReference>
<evidence type="ECO:0000259" key="11">
    <source>
        <dbReference type="PROSITE" id="PS50113"/>
    </source>
</evidence>
<dbReference type="CDD" id="cd16922">
    <property type="entry name" value="HATPase_EvgS-ArcB-TorS-like"/>
    <property type="match status" value="1"/>
</dbReference>
<dbReference type="SUPFAM" id="SSF55874">
    <property type="entry name" value="ATPase domain of HSP90 chaperone/DNA topoisomerase II/histidine kinase"/>
    <property type="match status" value="1"/>
</dbReference>
<reference evidence="12" key="1">
    <citation type="journal article" date="2021" name="Antonie Van Leeuwenhoek">
        <title>Draft genome and description of Waterburya agarophytonicola gen. nov. sp. nov. (Pleurocapsales, Cyanobacteria): a seaweed symbiont.</title>
        <authorList>
            <person name="Bonthond G."/>
            <person name="Shalygin S."/>
            <person name="Bayer T."/>
            <person name="Weinberger F."/>
        </authorList>
    </citation>
    <scope>NUCLEOTIDE SEQUENCE</scope>
    <source>
        <strain evidence="12">KI4</strain>
    </source>
</reference>
<comment type="caution">
    <text evidence="12">The sequence shown here is derived from an EMBL/GenBank/DDBJ whole genome shotgun (WGS) entry which is preliminary data.</text>
</comment>
<dbReference type="AlphaFoldDB" id="A0A964BQM5"/>
<dbReference type="SUPFAM" id="SSF55781">
    <property type="entry name" value="GAF domain-like"/>
    <property type="match status" value="1"/>
</dbReference>
<keyword evidence="13" id="KW-1185">Reference proteome</keyword>
<dbReference type="SMART" id="SM00387">
    <property type="entry name" value="HATPase_c"/>
    <property type="match status" value="1"/>
</dbReference>
<dbReference type="PANTHER" id="PTHR43304:SF1">
    <property type="entry name" value="PAC DOMAIN-CONTAINING PROTEIN"/>
    <property type="match status" value="1"/>
</dbReference>
<dbReference type="Pfam" id="PF00512">
    <property type="entry name" value="HisKA"/>
    <property type="match status" value="1"/>
</dbReference>
<feature type="domain" description="PAS" evidence="10">
    <location>
        <begin position="5"/>
        <end position="75"/>
    </location>
</feature>
<feature type="domain" description="Histidine kinase" evidence="9">
    <location>
        <begin position="851"/>
        <end position="1067"/>
    </location>
</feature>